<dbReference type="Proteomes" id="UP000183400">
    <property type="component" value="Unassembled WGS sequence"/>
</dbReference>
<gene>
    <name evidence="1" type="ORF">SAMN05444358_110100</name>
</gene>
<reference evidence="2" key="1">
    <citation type="submission" date="2016-10" db="EMBL/GenBank/DDBJ databases">
        <authorList>
            <person name="Varghese N."/>
            <person name="Submissions S."/>
        </authorList>
    </citation>
    <scope>NUCLEOTIDE SEQUENCE [LARGE SCALE GENOMIC DNA]</scope>
    <source>
        <strain evidence="2">DSM 27839</strain>
    </source>
</reference>
<protein>
    <submittedName>
        <fullName evidence="1">Uncharacterized protein</fullName>
    </submittedName>
</protein>
<keyword evidence="2" id="KW-1185">Reference proteome</keyword>
<sequence>MLMRSRVRQKVGRFGFGFIKKLLLIKVELKGGEWSLNKVLL</sequence>
<dbReference type="AlphaFoldDB" id="A0A1H3E887"/>
<name>A0A1H3E887_9RHOB</name>
<evidence type="ECO:0000313" key="2">
    <source>
        <dbReference type="Proteomes" id="UP000183400"/>
    </source>
</evidence>
<evidence type="ECO:0000313" key="1">
    <source>
        <dbReference type="EMBL" id="SDX74982.1"/>
    </source>
</evidence>
<proteinExistence type="predicted"/>
<organism evidence="1 2">
    <name type="scientific">Ruegeria halocynthiae</name>
    <dbReference type="NCBI Taxonomy" id="985054"/>
    <lineage>
        <taxon>Bacteria</taxon>
        <taxon>Pseudomonadati</taxon>
        <taxon>Pseudomonadota</taxon>
        <taxon>Alphaproteobacteria</taxon>
        <taxon>Rhodobacterales</taxon>
        <taxon>Roseobacteraceae</taxon>
        <taxon>Ruegeria</taxon>
    </lineage>
</organism>
<accession>A0A1H3E887</accession>
<dbReference type="EMBL" id="FNNP01000010">
    <property type="protein sequence ID" value="SDX74982.1"/>
    <property type="molecule type" value="Genomic_DNA"/>
</dbReference>